<proteinExistence type="predicted"/>
<reference evidence="9" key="1">
    <citation type="submission" date="2016-11" db="EMBL/GenBank/DDBJ databases">
        <authorList>
            <person name="Varghese N."/>
            <person name="Submissions S."/>
        </authorList>
    </citation>
    <scope>NUCLEOTIDE SEQUENCE [LARGE SCALE GENOMIC DNA]</scope>
    <source>
        <strain evidence="9">DSM 19514</strain>
    </source>
</reference>
<evidence type="ECO:0000256" key="5">
    <source>
        <dbReference type="PIRSR" id="PIRSR604329-50"/>
    </source>
</evidence>
<accession>A0A1M4U4Z2</accession>
<dbReference type="GO" id="GO:0046872">
    <property type="term" value="F:metal ion binding"/>
    <property type="evidence" value="ECO:0007669"/>
    <property type="project" value="UniProtKB-KW"/>
</dbReference>
<keyword evidence="5" id="KW-0479">Metal-binding</keyword>
<evidence type="ECO:0000256" key="2">
    <source>
        <dbReference type="ARBA" id="ARBA00022617"/>
    </source>
</evidence>
<feature type="binding site" description="axial binding residue" evidence="5">
    <location>
        <position position="153"/>
    </location>
    <ligand>
        <name>heme</name>
        <dbReference type="ChEBI" id="CHEBI:30413"/>
    </ligand>
    <ligandPart>
        <name>Fe</name>
        <dbReference type="ChEBI" id="CHEBI:18248"/>
    </ligandPart>
</feature>
<feature type="region of interest" description="Disordered" evidence="6">
    <location>
        <begin position="1"/>
        <end position="27"/>
    </location>
</feature>
<evidence type="ECO:0000313" key="9">
    <source>
        <dbReference type="Proteomes" id="UP000184295"/>
    </source>
</evidence>
<evidence type="ECO:0000313" key="8">
    <source>
        <dbReference type="EMBL" id="SHE51723.1"/>
    </source>
</evidence>
<keyword evidence="7" id="KW-0812">Transmembrane</keyword>
<dbReference type="RefSeq" id="WP_072789028.1">
    <property type="nucleotide sequence ID" value="NZ_FQUL01000008.1"/>
</dbReference>
<evidence type="ECO:0000256" key="1">
    <source>
        <dbReference type="ARBA" id="ARBA00004370"/>
    </source>
</evidence>
<keyword evidence="4 7" id="KW-0472">Membrane</keyword>
<keyword evidence="3" id="KW-0201">Cytochrome c-type biogenesis</keyword>
<dbReference type="GO" id="GO:0020037">
    <property type="term" value="F:heme binding"/>
    <property type="evidence" value="ECO:0007669"/>
    <property type="project" value="InterPro"/>
</dbReference>
<dbReference type="Proteomes" id="UP000184295">
    <property type="component" value="Unassembled WGS sequence"/>
</dbReference>
<dbReference type="GO" id="GO:0017003">
    <property type="term" value="P:protein-heme linkage"/>
    <property type="evidence" value="ECO:0007669"/>
    <property type="project" value="InterPro"/>
</dbReference>
<dbReference type="STRING" id="1121881.SAMN02745225_00845"/>
<keyword evidence="7" id="KW-1133">Transmembrane helix</keyword>
<dbReference type="SUPFAM" id="SSF82093">
    <property type="entry name" value="Heme chaperone CcmE"/>
    <property type="match status" value="1"/>
</dbReference>
<sequence length="168" mass="17878">MRTESELGGYQEDGSSTWKELPGGRPSRKKVKRSAVAAVFVVVAALVFILYKGLSSALVYFYTAQQAIADKAQLGTSTFRMEGVVVPGTVQPTASGVNFSVRFDHTVVPVVEIGAPPQLFQPSVPVVVVGHFSTATSDVFLSDQILVKHSANYVAAHPNRIKDAGGSN</sequence>
<feature type="binding site" description="covalent" evidence="5">
    <location>
        <position position="149"/>
    </location>
    <ligand>
        <name>heme</name>
        <dbReference type="ChEBI" id="CHEBI:30413"/>
    </ligand>
</feature>
<dbReference type="Pfam" id="PF03100">
    <property type="entry name" value="CcmE"/>
    <property type="match status" value="1"/>
</dbReference>
<feature type="transmembrane region" description="Helical" evidence="7">
    <location>
        <begin position="35"/>
        <end position="62"/>
    </location>
</feature>
<name>A0A1M4U4Z2_9ACTN</name>
<dbReference type="Gene3D" id="2.40.50.140">
    <property type="entry name" value="Nucleic acid-binding proteins"/>
    <property type="match status" value="1"/>
</dbReference>
<gene>
    <name evidence="8" type="ORF">SAMN02745225_00845</name>
</gene>
<dbReference type="InterPro" id="IPR036127">
    <property type="entry name" value="CcmE-like_sf"/>
</dbReference>
<dbReference type="AlphaFoldDB" id="A0A1M4U4Z2"/>
<evidence type="ECO:0000256" key="7">
    <source>
        <dbReference type="SAM" id="Phobius"/>
    </source>
</evidence>
<organism evidence="8 9">
    <name type="scientific">Ferrithrix thermotolerans DSM 19514</name>
    <dbReference type="NCBI Taxonomy" id="1121881"/>
    <lineage>
        <taxon>Bacteria</taxon>
        <taxon>Bacillati</taxon>
        <taxon>Actinomycetota</taxon>
        <taxon>Acidimicrobiia</taxon>
        <taxon>Acidimicrobiales</taxon>
        <taxon>Acidimicrobiaceae</taxon>
        <taxon>Ferrithrix</taxon>
    </lineage>
</organism>
<dbReference type="InterPro" id="IPR004329">
    <property type="entry name" value="CcmE"/>
</dbReference>
<dbReference type="EMBL" id="FQUL01000008">
    <property type="protein sequence ID" value="SHE51723.1"/>
    <property type="molecule type" value="Genomic_DNA"/>
</dbReference>
<keyword evidence="2 5" id="KW-0349">Heme</keyword>
<protein>
    <submittedName>
        <fullName evidence="8">Cytochrome c-type biogenesis protein CcmE</fullName>
    </submittedName>
</protein>
<evidence type="ECO:0000256" key="4">
    <source>
        <dbReference type="ARBA" id="ARBA00023136"/>
    </source>
</evidence>
<dbReference type="GO" id="GO:0005886">
    <property type="term" value="C:plasma membrane"/>
    <property type="evidence" value="ECO:0007669"/>
    <property type="project" value="InterPro"/>
</dbReference>
<dbReference type="GO" id="GO:0017004">
    <property type="term" value="P:cytochrome complex assembly"/>
    <property type="evidence" value="ECO:0007669"/>
    <property type="project" value="UniProtKB-KW"/>
</dbReference>
<keyword evidence="9" id="KW-1185">Reference proteome</keyword>
<comment type="subcellular location">
    <subcellularLocation>
        <location evidence="1">Membrane</location>
    </subcellularLocation>
</comment>
<evidence type="ECO:0000256" key="6">
    <source>
        <dbReference type="SAM" id="MobiDB-lite"/>
    </source>
</evidence>
<evidence type="ECO:0000256" key="3">
    <source>
        <dbReference type="ARBA" id="ARBA00022748"/>
    </source>
</evidence>
<keyword evidence="5" id="KW-0408">Iron</keyword>
<dbReference type="OrthoDB" id="9793584at2"/>
<dbReference type="InterPro" id="IPR012340">
    <property type="entry name" value="NA-bd_OB-fold"/>
</dbReference>